<sequence>MKVSFSNLCIALSGIFVGFIIPKILGVTEYGYYKIFTLYSVYVGIFSMGISEGMYLKYSGISYTNLDKSKIRAFTHIVAILEFCVALLIAILSFIFFKGQYRVIFIALSIYLFSLNMTTYYQYVAQMTLRFSDYSMRNIIRSIFNIISTLILTFFYYFNQKKFISYKYYLFSVLFISIILLLMYIKKFKEVSFGSKNDFMNYKDELIELMKLGIPFLIASVCSTLILTIDSQFISVLFNMRIYGIYAFAYNLLSLVTVFTSAISVVLYPTLKQLKQSTLVSKYHTLSSYVFCFVYLSLFIYFPLCIFIKKFLPQYIESLAFFRIVFPGLAFSSVISVVIQNYYKVINKNNLFFYENLAVLGISFIANSIAYYIFRTPESISFASVLTLIIYYILAEVYFVKNYHIKWRKNFTYALFMMFIFYIITSVSDIYIGGITYILVFLCISFIFYHRLVKDLFIHLIHK</sequence>
<dbReference type="EMBL" id="HG316787">
    <property type="protein sequence ID" value="CDF77686.1"/>
    <property type="molecule type" value="Genomic_DNA"/>
</dbReference>
<name>T2KH18_9LACO</name>
<organism evidence="7">
    <name type="scientific">Lactiplantibacillus paraplantarum</name>
    <dbReference type="NCBI Taxonomy" id="60520"/>
    <lineage>
        <taxon>Bacteria</taxon>
        <taxon>Bacillati</taxon>
        <taxon>Bacillota</taxon>
        <taxon>Bacilli</taxon>
        <taxon>Lactobacillales</taxon>
        <taxon>Lactobacillaceae</taxon>
        <taxon>Lactiplantibacillus</taxon>
    </lineage>
</organism>
<comment type="subcellular location">
    <subcellularLocation>
        <location evidence="1">Cell membrane</location>
        <topology evidence="1">Multi-pass membrane protein</topology>
    </subcellularLocation>
</comment>
<evidence type="ECO:0000256" key="3">
    <source>
        <dbReference type="ARBA" id="ARBA00022692"/>
    </source>
</evidence>
<feature type="transmembrane region" description="Helical" evidence="6">
    <location>
        <begin position="142"/>
        <end position="158"/>
    </location>
</feature>
<evidence type="ECO:0000256" key="5">
    <source>
        <dbReference type="ARBA" id="ARBA00023136"/>
    </source>
</evidence>
<keyword evidence="3 6" id="KW-0812">Transmembrane</keyword>
<protein>
    <submittedName>
        <fullName evidence="7">Flippase Wzx</fullName>
    </submittedName>
</protein>
<dbReference type="Pfam" id="PF01943">
    <property type="entry name" value="Polysacc_synt"/>
    <property type="match status" value="1"/>
</dbReference>
<evidence type="ECO:0000313" key="7">
    <source>
        <dbReference type="EMBL" id="CDF77686.1"/>
    </source>
</evidence>
<evidence type="ECO:0000256" key="4">
    <source>
        <dbReference type="ARBA" id="ARBA00022989"/>
    </source>
</evidence>
<dbReference type="InterPro" id="IPR050833">
    <property type="entry name" value="Poly_Biosynth_Transport"/>
</dbReference>
<dbReference type="InterPro" id="IPR002797">
    <property type="entry name" value="Polysacc_synth"/>
</dbReference>
<proteinExistence type="predicted"/>
<keyword evidence="5 6" id="KW-0472">Membrane</keyword>
<feature type="transmembrane region" description="Helical" evidence="6">
    <location>
        <begin position="77"/>
        <end position="97"/>
    </location>
</feature>
<evidence type="ECO:0000256" key="1">
    <source>
        <dbReference type="ARBA" id="ARBA00004651"/>
    </source>
</evidence>
<keyword evidence="4 6" id="KW-1133">Transmembrane helix</keyword>
<feature type="transmembrane region" description="Helical" evidence="6">
    <location>
        <begin position="164"/>
        <end position="185"/>
    </location>
</feature>
<accession>T2KH18</accession>
<dbReference type="PANTHER" id="PTHR30250:SF11">
    <property type="entry name" value="O-ANTIGEN TRANSPORTER-RELATED"/>
    <property type="match status" value="1"/>
</dbReference>
<dbReference type="AlphaFoldDB" id="T2KH18"/>
<dbReference type="PANTHER" id="PTHR30250">
    <property type="entry name" value="PST FAMILY PREDICTED COLANIC ACID TRANSPORTER"/>
    <property type="match status" value="1"/>
</dbReference>
<feature type="transmembrane region" description="Helical" evidence="6">
    <location>
        <begin position="247"/>
        <end position="268"/>
    </location>
</feature>
<feature type="transmembrane region" description="Helical" evidence="6">
    <location>
        <begin position="434"/>
        <end position="453"/>
    </location>
</feature>
<evidence type="ECO:0000256" key="2">
    <source>
        <dbReference type="ARBA" id="ARBA00022475"/>
    </source>
</evidence>
<evidence type="ECO:0000256" key="6">
    <source>
        <dbReference type="SAM" id="Phobius"/>
    </source>
</evidence>
<reference evidence="7" key="1">
    <citation type="journal article" date="2014" name="Appl. Environ. Microbiol.">
        <title>Exopolysaccharide production and ropy phenotype are determined by two gene clusters in putative probiotic strain Lactobacillus paraplantarum BGCG11.</title>
        <authorList>
            <person name="Zivkovic M."/>
            <person name="Miljkovic M."/>
            <person name="Ruas-Madiedo P."/>
            <person name="Strahinic I."/>
            <person name="Tolinacki M."/>
            <person name="Golic N."/>
            <person name="Kojic M."/>
        </authorList>
    </citation>
    <scope>NUCLEOTIDE SEQUENCE</scope>
    <source>
        <strain evidence="7">BGCG11</strain>
    </source>
</reference>
<gene>
    <name evidence="7" type="primary">wzx</name>
</gene>
<dbReference type="GO" id="GO:0005886">
    <property type="term" value="C:plasma membrane"/>
    <property type="evidence" value="ECO:0007669"/>
    <property type="project" value="UniProtKB-SubCell"/>
</dbReference>
<feature type="transmembrane region" description="Helical" evidence="6">
    <location>
        <begin position="320"/>
        <end position="339"/>
    </location>
</feature>
<feature type="transmembrane region" description="Helical" evidence="6">
    <location>
        <begin position="206"/>
        <end position="227"/>
    </location>
</feature>
<feature type="transmembrane region" description="Helical" evidence="6">
    <location>
        <begin position="36"/>
        <end position="56"/>
    </location>
</feature>
<feature type="transmembrane region" description="Helical" evidence="6">
    <location>
        <begin position="380"/>
        <end position="399"/>
    </location>
</feature>
<feature type="transmembrane region" description="Helical" evidence="6">
    <location>
        <begin position="103"/>
        <end position="121"/>
    </location>
</feature>
<keyword evidence="2" id="KW-1003">Cell membrane</keyword>
<feature type="transmembrane region" description="Helical" evidence="6">
    <location>
        <begin position="351"/>
        <end position="374"/>
    </location>
</feature>
<feature type="transmembrane region" description="Helical" evidence="6">
    <location>
        <begin position="289"/>
        <end position="308"/>
    </location>
</feature>